<dbReference type="CDD" id="cd03801">
    <property type="entry name" value="GT4_PimA-like"/>
    <property type="match status" value="1"/>
</dbReference>
<sequence length="340" mass="39185">MSNSNIKPRISVLFSTPTFITPYRNDLESNFEVQWSPIPYTPPPQKILEYVSFPFRLINKKIRTFFSSGNADILFVEFADETLALVSRIRKKKMIVTRLHRYELFNLPKADWSVIDIVIVVNNWMKKELELKVPSLKGKIMCIHNFVDVNFWNKPTRRKINNKLSIVGNIEKRKGHDKAIIAFSKLLKKRDNLQLSIIGKSKDLSFSDSLNVLVSDLGLNDNVLFNGYADDLRKEFHETDVILSFSEHESTHLTLFEGLSCGAFPLSRNWEGVEEFLPKNNIFSTDSEFVTIIDKFYSNGLSINLSEIESLASSILPKFSNPDPRKLLSDLIFEKYLHSK</sequence>
<dbReference type="GO" id="GO:0016757">
    <property type="term" value="F:glycosyltransferase activity"/>
    <property type="evidence" value="ECO:0007669"/>
    <property type="project" value="InterPro"/>
</dbReference>
<dbReference type="EMBL" id="MIYX01000021">
    <property type="protein sequence ID" value="OIR20581.1"/>
    <property type="molecule type" value="Genomic_DNA"/>
</dbReference>
<dbReference type="Proteomes" id="UP000183375">
    <property type="component" value="Unassembled WGS sequence"/>
</dbReference>
<protein>
    <recommendedName>
        <fullName evidence="1">Glycosyl transferase family 1 domain-containing protein</fullName>
    </recommendedName>
</protein>
<proteinExistence type="predicted"/>
<dbReference type="Pfam" id="PF00534">
    <property type="entry name" value="Glycos_transf_1"/>
    <property type="match status" value="1"/>
</dbReference>
<dbReference type="PANTHER" id="PTHR12526:SF627">
    <property type="entry name" value="D-RHAMNOSYLTRANSFERASE WBPZ"/>
    <property type="match status" value="1"/>
</dbReference>
<evidence type="ECO:0000313" key="3">
    <source>
        <dbReference type="Proteomes" id="UP000183375"/>
    </source>
</evidence>
<dbReference type="AlphaFoldDB" id="A0A1J5TVQ4"/>
<organism evidence="2 3">
    <name type="scientific">Marine Group III euryarchaeote CG-Epi4</name>
    <dbReference type="NCBI Taxonomy" id="1888998"/>
    <lineage>
        <taxon>Archaea</taxon>
        <taxon>Methanobacteriati</taxon>
        <taxon>Thermoplasmatota</taxon>
        <taxon>Thermoplasmata</taxon>
        <taxon>Candidatus Thermoprofundales</taxon>
    </lineage>
</organism>
<evidence type="ECO:0000259" key="1">
    <source>
        <dbReference type="Pfam" id="PF00534"/>
    </source>
</evidence>
<accession>A0A1J5TVQ4</accession>
<gene>
    <name evidence="2" type="ORF">BEU01_01455</name>
</gene>
<dbReference type="InterPro" id="IPR001296">
    <property type="entry name" value="Glyco_trans_1"/>
</dbReference>
<evidence type="ECO:0000313" key="2">
    <source>
        <dbReference type="EMBL" id="OIR20581.1"/>
    </source>
</evidence>
<comment type="caution">
    <text evidence="2">The sequence shown here is derived from an EMBL/GenBank/DDBJ whole genome shotgun (WGS) entry which is preliminary data.</text>
</comment>
<dbReference type="Gene3D" id="3.40.50.2000">
    <property type="entry name" value="Glycogen Phosphorylase B"/>
    <property type="match status" value="2"/>
</dbReference>
<dbReference type="PANTHER" id="PTHR12526">
    <property type="entry name" value="GLYCOSYLTRANSFERASE"/>
    <property type="match status" value="1"/>
</dbReference>
<dbReference type="SUPFAM" id="SSF53756">
    <property type="entry name" value="UDP-Glycosyltransferase/glycogen phosphorylase"/>
    <property type="match status" value="1"/>
</dbReference>
<reference evidence="2 3" key="1">
    <citation type="submission" date="2016-08" db="EMBL/GenBank/DDBJ databases">
        <title>New Insights into Marine Group III Euryarchaeota, from dark to light.</title>
        <authorList>
            <person name="Haro-Moreno J.M."/>
            <person name="Rodriguez-Valera F."/>
            <person name="Lopez-Garcia P."/>
            <person name="Moreira D."/>
            <person name="Martin-Cuadrado A.B."/>
        </authorList>
    </citation>
    <scope>NUCLEOTIDE SEQUENCE [LARGE SCALE GENOMIC DNA]</scope>
    <source>
        <strain evidence="2">CG-Epi4</strain>
    </source>
</reference>
<feature type="domain" description="Glycosyl transferase family 1" evidence="1">
    <location>
        <begin position="159"/>
        <end position="281"/>
    </location>
</feature>
<name>A0A1J5TVQ4_9ARCH</name>